<protein>
    <submittedName>
        <fullName evidence="4">Uncharacterized protein</fullName>
    </submittedName>
</protein>
<feature type="transmembrane region" description="Helical" evidence="2">
    <location>
        <begin position="268"/>
        <end position="292"/>
    </location>
</feature>
<evidence type="ECO:0000256" key="1">
    <source>
        <dbReference type="SAM" id="MobiDB-lite"/>
    </source>
</evidence>
<keyword evidence="5" id="KW-1185">Reference proteome</keyword>
<organism evidence="4 5">
    <name type="scientific">Podospora fimiseda</name>
    <dbReference type="NCBI Taxonomy" id="252190"/>
    <lineage>
        <taxon>Eukaryota</taxon>
        <taxon>Fungi</taxon>
        <taxon>Dikarya</taxon>
        <taxon>Ascomycota</taxon>
        <taxon>Pezizomycotina</taxon>
        <taxon>Sordariomycetes</taxon>
        <taxon>Sordariomycetidae</taxon>
        <taxon>Sordariales</taxon>
        <taxon>Podosporaceae</taxon>
        <taxon>Podospora</taxon>
    </lineage>
</organism>
<feature type="region of interest" description="Disordered" evidence="1">
    <location>
        <begin position="233"/>
        <end position="252"/>
    </location>
</feature>
<dbReference type="EMBL" id="MU865530">
    <property type="protein sequence ID" value="KAK4221610.1"/>
    <property type="molecule type" value="Genomic_DNA"/>
</dbReference>
<keyword evidence="2" id="KW-0812">Transmembrane</keyword>
<feature type="compositionally biased region" description="Low complexity" evidence="1">
    <location>
        <begin position="237"/>
        <end position="252"/>
    </location>
</feature>
<name>A0AAN6YN70_9PEZI</name>
<keyword evidence="3" id="KW-0732">Signal</keyword>
<evidence type="ECO:0000313" key="4">
    <source>
        <dbReference type="EMBL" id="KAK4221610.1"/>
    </source>
</evidence>
<feature type="region of interest" description="Disordered" evidence="1">
    <location>
        <begin position="386"/>
        <end position="406"/>
    </location>
</feature>
<evidence type="ECO:0000313" key="5">
    <source>
        <dbReference type="Proteomes" id="UP001301958"/>
    </source>
</evidence>
<sequence length="449" mass="48704">MANNTPNSKMARLITIFGLLATTIQPATAAVWEVTSYFVETAIISKYPNGCSTREPSSCESYTYTTTRTVLPEVTPTAKPTRTVTTSEYYNDVAKTFLFLEPGSVPESQLIDPSSRGGSAATADSVDYVVSITYTAPARCPTAFTVATRTLLYVPYAVTPFVKPTSEATRISTNTRGLSTTEYTYVTKYLDLAALPTGVQSSLSGGFDYTYYIENCRNPTATGKAYYGPYDDDDSSSSKSSKSRCSSSSSSSYSSYRYRYISTCDLQLWIIIIATVLPTLFVLGFIESFIWFRRLMCGKQALRFGTVCWCLMSLWVTCFTRNQQARSLVDQKELTAKWKEIPAGRRIKLWLKWGFRHKYPVELLGDYSSDVVQVVTVVVDQNGNPVKPAEYPAGPGEKGVDSAPSTAVGDANAAVAAPTAPAVTVAAPAPAHVAGQATQSGDGQQGGSK</sequence>
<reference evidence="4" key="2">
    <citation type="submission" date="2023-05" db="EMBL/GenBank/DDBJ databases">
        <authorList>
            <consortium name="Lawrence Berkeley National Laboratory"/>
            <person name="Steindorff A."/>
            <person name="Hensen N."/>
            <person name="Bonometti L."/>
            <person name="Westerberg I."/>
            <person name="Brannstrom I.O."/>
            <person name="Guillou S."/>
            <person name="Cros-Aarteil S."/>
            <person name="Calhoun S."/>
            <person name="Haridas S."/>
            <person name="Kuo A."/>
            <person name="Mondo S."/>
            <person name="Pangilinan J."/>
            <person name="Riley R."/>
            <person name="Labutti K."/>
            <person name="Andreopoulos B."/>
            <person name="Lipzen A."/>
            <person name="Chen C."/>
            <person name="Yanf M."/>
            <person name="Daum C."/>
            <person name="Ng V."/>
            <person name="Clum A."/>
            <person name="Ohm R."/>
            <person name="Martin F."/>
            <person name="Silar P."/>
            <person name="Natvig D."/>
            <person name="Lalanne C."/>
            <person name="Gautier V."/>
            <person name="Ament-Velasquez S.L."/>
            <person name="Kruys A."/>
            <person name="Hutchinson M.I."/>
            <person name="Powell A.J."/>
            <person name="Barry K."/>
            <person name="Miller A.N."/>
            <person name="Grigoriev I.V."/>
            <person name="Debuchy R."/>
            <person name="Gladieux P."/>
            <person name="Thoren M.H."/>
            <person name="Johannesson H."/>
        </authorList>
    </citation>
    <scope>NUCLEOTIDE SEQUENCE</scope>
    <source>
        <strain evidence="4">CBS 990.96</strain>
    </source>
</reference>
<keyword evidence="2" id="KW-0472">Membrane</keyword>
<reference evidence="4" key="1">
    <citation type="journal article" date="2023" name="Mol. Phylogenet. Evol.">
        <title>Genome-scale phylogeny and comparative genomics of the fungal order Sordariales.</title>
        <authorList>
            <person name="Hensen N."/>
            <person name="Bonometti L."/>
            <person name="Westerberg I."/>
            <person name="Brannstrom I.O."/>
            <person name="Guillou S."/>
            <person name="Cros-Aarteil S."/>
            <person name="Calhoun S."/>
            <person name="Haridas S."/>
            <person name="Kuo A."/>
            <person name="Mondo S."/>
            <person name="Pangilinan J."/>
            <person name="Riley R."/>
            <person name="LaButti K."/>
            <person name="Andreopoulos B."/>
            <person name="Lipzen A."/>
            <person name="Chen C."/>
            <person name="Yan M."/>
            <person name="Daum C."/>
            <person name="Ng V."/>
            <person name="Clum A."/>
            <person name="Steindorff A."/>
            <person name="Ohm R.A."/>
            <person name="Martin F."/>
            <person name="Silar P."/>
            <person name="Natvig D.O."/>
            <person name="Lalanne C."/>
            <person name="Gautier V."/>
            <person name="Ament-Velasquez S.L."/>
            <person name="Kruys A."/>
            <person name="Hutchinson M.I."/>
            <person name="Powell A.J."/>
            <person name="Barry K."/>
            <person name="Miller A.N."/>
            <person name="Grigoriev I.V."/>
            <person name="Debuchy R."/>
            <person name="Gladieux P."/>
            <person name="Hiltunen Thoren M."/>
            <person name="Johannesson H."/>
        </authorList>
    </citation>
    <scope>NUCLEOTIDE SEQUENCE</scope>
    <source>
        <strain evidence="4">CBS 990.96</strain>
    </source>
</reference>
<proteinExistence type="predicted"/>
<feature type="signal peptide" evidence="3">
    <location>
        <begin position="1"/>
        <end position="29"/>
    </location>
</feature>
<keyword evidence="2" id="KW-1133">Transmembrane helix</keyword>
<gene>
    <name evidence="4" type="ORF">QBC38DRAFT_491727</name>
</gene>
<evidence type="ECO:0000256" key="3">
    <source>
        <dbReference type="SAM" id="SignalP"/>
    </source>
</evidence>
<evidence type="ECO:0000256" key="2">
    <source>
        <dbReference type="SAM" id="Phobius"/>
    </source>
</evidence>
<feature type="chain" id="PRO_5043041721" evidence="3">
    <location>
        <begin position="30"/>
        <end position="449"/>
    </location>
</feature>
<accession>A0AAN6YN70</accession>
<dbReference type="AlphaFoldDB" id="A0AAN6YN70"/>
<comment type="caution">
    <text evidence="4">The sequence shown here is derived from an EMBL/GenBank/DDBJ whole genome shotgun (WGS) entry which is preliminary data.</text>
</comment>
<dbReference type="Proteomes" id="UP001301958">
    <property type="component" value="Unassembled WGS sequence"/>
</dbReference>